<keyword evidence="3" id="KW-1185">Reference proteome</keyword>
<evidence type="ECO:0000313" key="2">
    <source>
        <dbReference type="EMBL" id="MED6287641.1"/>
    </source>
</evidence>
<organism evidence="2 3">
    <name type="scientific">Characodon lateralis</name>
    <dbReference type="NCBI Taxonomy" id="208331"/>
    <lineage>
        <taxon>Eukaryota</taxon>
        <taxon>Metazoa</taxon>
        <taxon>Chordata</taxon>
        <taxon>Craniata</taxon>
        <taxon>Vertebrata</taxon>
        <taxon>Euteleostomi</taxon>
        <taxon>Actinopterygii</taxon>
        <taxon>Neopterygii</taxon>
        <taxon>Teleostei</taxon>
        <taxon>Neoteleostei</taxon>
        <taxon>Acanthomorphata</taxon>
        <taxon>Ovalentaria</taxon>
        <taxon>Atherinomorphae</taxon>
        <taxon>Cyprinodontiformes</taxon>
        <taxon>Goodeidae</taxon>
        <taxon>Characodon</taxon>
    </lineage>
</organism>
<accession>A0ABU7ELJ4</accession>
<reference evidence="2 3" key="1">
    <citation type="submission" date="2021-06" db="EMBL/GenBank/DDBJ databases">
        <authorList>
            <person name="Palmer J.M."/>
        </authorList>
    </citation>
    <scope>NUCLEOTIDE SEQUENCE [LARGE SCALE GENOMIC DNA]</scope>
    <source>
        <strain evidence="2 3">CL_MEX2019</strain>
        <tissue evidence="2">Muscle</tissue>
    </source>
</reference>
<protein>
    <submittedName>
        <fullName evidence="2">Uncharacterized protein</fullName>
    </submittedName>
</protein>
<feature type="region of interest" description="Disordered" evidence="1">
    <location>
        <begin position="21"/>
        <end position="43"/>
    </location>
</feature>
<evidence type="ECO:0000256" key="1">
    <source>
        <dbReference type="SAM" id="MobiDB-lite"/>
    </source>
</evidence>
<sequence>MRGTSQKPSWGGIRVLNVSKSSTKKHLKSHAKEMSFPHGESTEGKWEDFIHNVSDFEESELVRVVHTVEVWDVTVLAKRNESGRLDGHRSGQQHGQPCCHYRRKTHEAQAEPSTAAESNHGSSIQLLLTSLILTPSLMIQRSS</sequence>
<feature type="compositionally biased region" description="Basic and acidic residues" evidence="1">
    <location>
        <begin position="30"/>
        <end position="43"/>
    </location>
</feature>
<gene>
    <name evidence="2" type="ORF">CHARACLAT_018412</name>
</gene>
<comment type="caution">
    <text evidence="2">The sequence shown here is derived from an EMBL/GenBank/DDBJ whole genome shotgun (WGS) entry which is preliminary data.</text>
</comment>
<dbReference type="Proteomes" id="UP001352852">
    <property type="component" value="Unassembled WGS sequence"/>
</dbReference>
<evidence type="ECO:0000313" key="3">
    <source>
        <dbReference type="Proteomes" id="UP001352852"/>
    </source>
</evidence>
<dbReference type="EMBL" id="JAHUTJ010058986">
    <property type="protein sequence ID" value="MED6287641.1"/>
    <property type="molecule type" value="Genomic_DNA"/>
</dbReference>
<proteinExistence type="predicted"/>
<name>A0ABU7ELJ4_9TELE</name>